<dbReference type="PANTHER" id="PTHR14944">
    <property type="entry name" value="RPA-RELATED PROTEIN RADX"/>
    <property type="match status" value="1"/>
</dbReference>
<dbReference type="Proteomes" id="UP000243499">
    <property type="component" value="Chromosome 6"/>
</dbReference>
<dbReference type="Pfam" id="PF04057">
    <property type="entry name" value="Rep-A_N"/>
    <property type="match status" value="2"/>
</dbReference>
<dbReference type="InterPro" id="IPR007199">
    <property type="entry name" value="Rep_factor-A_N"/>
</dbReference>
<dbReference type="EMBL" id="CM008051">
    <property type="protein sequence ID" value="PVH37034.1"/>
    <property type="molecule type" value="Genomic_DNA"/>
</dbReference>
<dbReference type="AlphaFoldDB" id="A0A2T8IH76"/>
<dbReference type="SUPFAM" id="SSF50249">
    <property type="entry name" value="Nucleic acid-binding proteins"/>
    <property type="match status" value="2"/>
</dbReference>
<dbReference type="Gramene" id="PVH37034">
    <property type="protein sequence ID" value="PVH37034"/>
    <property type="gene ID" value="PAHAL_6G226800"/>
</dbReference>
<feature type="domain" description="Replication factor-A protein 1 N-terminal" evidence="1">
    <location>
        <begin position="4"/>
        <end position="82"/>
    </location>
</feature>
<name>A0A2T8IH76_9POAL</name>
<reference evidence="2" key="1">
    <citation type="submission" date="2018-04" db="EMBL/GenBank/DDBJ databases">
        <title>WGS assembly of Panicum hallii.</title>
        <authorList>
            <person name="Lovell J."/>
            <person name="Jenkins J."/>
            <person name="Lowry D."/>
            <person name="Mamidi S."/>
            <person name="Sreedasyam A."/>
            <person name="Weng X."/>
            <person name="Barry K."/>
            <person name="Bonette J."/>
            <person name="Campitelli B."/>
            <person name="Daum C."/>
            <person name="Gordon S."/>
            <person name="Gould B."/>
            <person name="Lipzen A."/>
            <person name="Macqueen A."/>
            <person name="Palacio-Mejia J."/>
            <person name="Plott C."/>
            <person name="Shakirov E."/>
            <person name="Shu S."/>
            <person name="Yoshinaga Y."/>
            <person name="Zane M."/>
            <person name="Rokhsar D."/>
            <person name="Grimwood J."/>
            <person name="Schmutz J."/>
            <person name="Juenger T."/>
        </authorList>
    </citation>
    <scope>NUCLEOTIDE SEQUENCE [LARGE SCALE GENOMIC DNA]</scope>
    <source>
        <strain evidence="2">FIL2</strain>
    </source>
</reference>
<dbReference type="PANTHER" id="PTHR14944:SF2">
    <property type="entry name" value="RPA-RELATED PROTEIN RADX"/>
    <property type="match status" value="1"/>
</dbReference>
<gene>
    <name evidence="2" type="ORF">PAHAL_6G226800</name>
</gene>
<dbReference type="GO" id="GO:0005634">
    <property type="term" value="C:nucleus"/>
    <property type="evidence" value="ECO:0007669"/>
    <property type="project" value="InterPro"/>
</dbReference>
<organism evidence="2">
    <name type="scientific">Panicum hallii</name>
    <dbReference type="NCBI Taxonomy" id="206008"/>
    <lineage>
        <taxon>Eukaryota</taxon>
        <taxon>Viridiplantae</taxon>
        <taxon>Streptophyta</taxon>
        <taxon>Embryophyta</taxon>
        <taxon>Tracheophyta</taxon>
        <taxon>Spermatophyta</taxon>
        <taxon>Magnoliopsida</taxon>
        <taxon>Liliopsida</taxon>
        <taxon>Poales</taxon>
        <taxon>Poaceae</taxon>
        <taxon>PACMAD clade</taxon>
        <taxon>Panicoideae</taxon>
        <taxon>Panicodae</taxon>
        <taxon>Paniceae</taxon>
        <taxon>Panicinae</taxon>
        <taxon>Panicum</taxon>
        <taxon>Panicum sect. Panicum</taxon>
    </lineage>
</organism>
<dbReference type="Gene3D" id="2.40.50.140">
    <property type="entry name" value="Nucleic acid-binding proteins"/>
    <property type="match status" value="2"/>
</dbReference>
<protein>
    <recommendedName>
        <fullName evidence="1">Replication factor-A protein 1 N-terminal domain-containing protein</fullName>
    </recommendedName>
</protein>
<accession>A0A2T8IH76</accession>
<evidence type="ECO:0000313" key="2">
    <source>
        <dbReference type="EMBL" id="PVH37034.1"/>
    </source>
</evidence>
<dbReference type="InterPro" id="IPR040893">
    <property type="entry name" value="RADX"/>
</dbReference>
<proteinExistence type="predicted"/>
<feature type="domain" description="Replication factor-A protein 1 N-terminal" evidence="1">
    <location>
        <begin position="133"/>
        <end position="229"/>
    </location>
</feature>
<sequence length="295" mass="33017">MFGQPVMQVVSVMRSGQGNLEKFHLVLSDGVHTQNATLASHLNRLVKNSHLRMGTIVRLLEFICNSVQNPSMVSVVQLEVLQTDCELIGRSKAYEQPYGLQVKRGELYHGSVPNYAQPDSASYSSGEGLKWLLTQGAVEAMLESKMAVEQQPVMQVVDVSTVSRGKITVYCVLLSDGVYQEHALLCPDVYPLAELRNGSIVRILKFKFNTLNSDTRINYKAFIVKLEILQMECKLIGRPRFHERGLKHKEKEPYLKHAANVPPLPEQSYLSVLGASEDATKLSDQFHPGYKSMPD</sequence>
<dbReference type="GO" id="GO:0006260">
    <property type="term" value="P:DNA replication"/>
    <property type="evidence" value="ECO:0007669"/>
    <property type="project" value="InterPro"/>
</dbReference>
<dbReference type="InterPro" id="IPR012340">
    <property type="entry name" value="NA-bd_OB-fold"/>
</dbReference>
<evidence type="ECO:0000259" key="1">
    <source>
        <dbReference type="Pfam" id="PF04057"/>
    </source>
</evidence>
<dbReference type="GO" id="GO:0003697">
    <property type="term" value="F:single-stranded DNA binding"/>
    <property type="evidence" value="ECO:0007669"/>
    <property type="project" value="InterPro"/>
</dbReference>